<dbReference type="InterPro" id="IPR029055">
    <property type="entry name" value="Ntn_hydrolases_N"/>
</dbReference>
<sequence>MAKLLQQPPKFLRAEWQIANKNQYHRAEAQRSRSERLVAESQRLVDEIEKTTRKSQSDVNKKLEQRLEEVRFWKKELDGKLEQLVYATEDLLLYQTRLEKALESFKEPLRITEKCLEYREKRVGIDLVHDEVEQELIKEEEIIRGVMTLLTRTLEETREQIRLNRSAKYNLEKDLRDKFTAITIDDICFSLNNNSPNIKYSENVVRVEPNSVSLEDWQDFSNTNVEKADKQRNNSLTLKALVDRILSQTANDLRRQCDVVDTAFKNGLKETKDARDTLALHLDKVMEEIASQEKNIVVLEKAILDQEGPAKVAHTRLETRTHRPNVELCRDVAQYRLIKEVGEITHNVARLKETLAQAQAELKGLNRRQLALQEEIQIKENTIYIDEKLQVWEPSLESEEEEEEISEQLIPDASRPHDSSGNKAGHLPGVWAQLVAALLLLAVSFSLAVRQLCSSGASPGTLGSGAAPASGHSHRPGMYHHSAIISPAAECSRLGRELFVAGGNIVDAGVGAALCLAVVHPHATGLGAMYWGLFHNSSSGNSTALTSGPAQTLAPGLGLPTALPALHMLHTHFGRLPWPHLLVGPISLAQKGFLVDTSLASALAAQDTKGLCPLLCHANGTPLGPGTRVTNTKLAAVLHKASLAPTPDLSGDALLSLLAEDLGLEGPSVGPRPTLEPALQLPVPQGILFTTPSPSAGPELLELLEASLQSTGPSPAPCPALLQAAAAPRSSVLATVDSGGSVLLLTSSLNSSFGSGHLSPSTGVLLSNLVAESAAGAWACPLIFRGISDDTEVDVLGLVASGTPAAATVMTHALLSHLARPQTPDQQGPTESPRACGQGTLLQVAAHTEHAHVSSVPSGCCPFQGF</sequence>
<comment type="similarity">
    <text evidence="2">Belongs to the tektin family.</text>
</comment>
<comment type="caution">
    <text evidence="8">The sequence shown here is derived from an EMBL/GenBank/DDBJ whole genome shotgun (WGS) entry which is preliminary data.</text>
</comment>
<feature type="region of interest" description="Disordered" evidence="7">
    <location>
        <begin position="395"/>
        <end position="422"/>
    </location>
</feature>
<evidence type="ECO:0000256" key="7">
    <source>
        <dbReference type="SAM" id="MobiDB-lite"/>
    </source>
</evidence>
<dbReference type="Pfam" id="PF03148">
    <property type="entry name" value="Tektin"/>
    <property type="match status" value="1"/>
</dbReference>
<protein>
    <recommendedName>
        <fullName evidence="10">Tektin</fullName>
    </recommendedName>
</protein>
<comment type="subcellular location">
    <subcellularLocation>
        <location evidence="1">Cytoplasm</location>
    </subcellularLocation>
</comment>
<evidence type="ECO:0000256" key="6">
    <source>
        <dbReference type="SAM" id="Coils"/>
    </source>
</evidence>
<dbReference type="GO" id="GO:0005737">
    <property type="term" value="C:cytoplasm"/>
    <property type="evidence" value="ECO:0007669"/>
    <property type="project" value="UniProtKB-SubCell"/>
</dbReference>
<proteinExistence type="inferred from homology"/>
<dbReference type="Proteomes" id="UP000664991">
    <property type="component" value="Unassembled WGS sequence"/>
</dbReference>
<dbReference type="PRINTS" id="PR00511">
    <property type="entry name" value="TEKTIN"/>
</dbReference>
<gene>
    <name evidence="8" type="ORF">JEQ12_003173</name>
</gene>
<keyword evidence="4" id="KW-0963">Cytoplasm</keyword>
<dbReference type="EMBL" id="JAEMGP010000011">
    <property type="protein sequence ID" value="KAG5203590.1"/>
    <property type="molecule type" value="Genomic_DNA"/>
</dbReference>
<feature type="coiled-coil region" evidence="6">
    <location>
        <begin position="341"/>
        <end position="382"/>
    </location>
</feature>
<evidence type="ECO:0000313" key="9">
    <source>
        <dbReference type="Proteomes" id="UP000664991"/>
    </source>
</evidence>
<feature type="compositionally biased region" description="Acidic residues" evidence="7">
    <location>
        <begin position="396"/>
        <end position="406"/>
    </location>
</feature>
<dbReference type="SUPFAM" id="SSF56235">
    <property type="entry name" value="N-terminal nucleophile aminohydrolases (Ntn hydrolases)"/>
    <property type="match status" value="1"/>
</dbReference>
<dbReference type="InterPro" id="IPR052688">
    <property type="entry name" value="Gamma-glutamyltransfase"/>
</dbReference>
<evidence type="ECO:0000256" key="2">
    <source>
        <dbReference type="ARBA" id="ARBA00007209"/>
    </source>
</evidence>
<comment type="similarity">
    <text evidence="3">Belongs to the gamma-glutamyltransferase family.</text>
</comment>
<dbReference type="AlphaFoldDB" id="A0A836CZJ7"/>
<dbReference type="PANTHER" id="PTHR47278:SF1">
    <property type="entry name" value="GLUTATHIONE HYDROLASE 6"/>
    <property type="match status" value="1"/>
</dbReference>
<evidence type="ECO:0000256" key="1">
    <source>
        <dbReference type="ARBA" id="ARBA00004496"/>
    </source>
</evidence>
<evidence type="ECO:0000256" key="3">
    <source>
        <dbReference type="ARBA" id="ARBA00009381"/>
    </source>
</evidence>
<dbReference type="GO" id="GO:0070062">
    <property type="term" value="C:extracellular exosome"/>
    <property type="evidence" value="ECO:0007669"/>
    <property type="project" value="TreeGrafter"/>
</dbReference>
<organism evidence="8 9">
    <name type="scientific">Ovis aries</name>
    <name type="common">Sheep</name>
    <dbReference type="NCBI Taxonomy" id="9940"/>
    <lineage>
        <taxon>Eukaryota</taxon>
        <taxon>Metazoa</taxon>
        <taxon>Chordata</taxon>
        <taxon>Craniata</taxon>
        <taxon>Vertebrata</taxon>
        <taxon>Euteleostomi</taxon>
        <taxon>Mammalia</taxon>
        <taxon>Eutheria</taxon>
        <taxon>Laurasiatheria</taxon>
        <taxon>Artiodactyla</taxon>
        <taxon>Ruminantia</taxon>
        <taxon>Pecora</taxon>
        <taxon>Bovidae</taxon>
        <taxon>Caprinae</taxon>
        <taxon>Ovis</taxon>
    </lineage>
</organism>
<evidence type="ECO:0000313" key="8">
    <source>
        <dbReference type="EMBL" id="KAG5203590.1"/>
    </source>
</evidence>
<keyword evidence="5 6" id="KW-0175">Coiled coil</keyword>
<reference evidence="8 9" key="1">
    <citation type="submission" date="2020-12" db="EMBL/GenBank/DDBJ databases">
        <title>De novo assembly of Tibetan sheep genome.</title>
        <authorList>
            <person name="Li X."/>
        </authorList>
    </citation>
    <scope>NUCLEOTIDE SEQUENCE [LARGE SCALE GENOMIC DNA]</scope>
    <source>
        <tissue evidence="8">Heart</tissue>
    </source>
</reference>
<dbReference type="InterPro" id="IPR043137">
    <property type="entry name" value="GGT_ssub_C"/>
</dbReference>
<dbReference type="InterPro" id="IPR000435">
    <property type="entry name" value="Tektins"/>
</dbReference>
<accession>A0A836CZJ7</accession>
<evidence type="ECO:0000256" key="4">
    <source>
        <dbReference type="ARBA" id="ARBA00022490"/>
    </source>
</evidence>
<dbReference type="Gene3D" id="3.60.20.40">
    <property type="match status" value="1"/>
</dbReference>
<dbReference type="InterPro" id="IPR048256">
    <property type="entry name" value="Tektin-like"/>
</dbReference>
<dbReference type="GO" id="GO:0060294">
    <property type="term" value="P:cilium movement involved in cell motility"/>
    <property type="evidence" value="ECO:0007669"/>
    <property type="project" value="InterPro"/>
</dbReference>
<name>A0A836CZJ7_SHEEP</name>
<evidence type="ECO:0008006" key="10">
    <source>
        <dbReference type="Google" id="ProtNLM"/>
    </source>
</evidence>
<dbReference type="PANTHER" id="PTHR47278">
    <property type="entry name" value="GLUTATHIONE HYDROLASE 6"/>
    <property type="match status" value="1"/>
</dbReference>
<evidence type="ECO:0000256" key="5">
    <source>
        <dbReference type="ARBA" id="ARBA00023054"/>
    </source>
</evidence>
<dbReference type="Pfam" id="PF01019">
    <property type="entry name" value="G_glu_transpept"/>
    <property type="match status" value="1"/>
</dbReference>
<dbReference type="GO" id="GO:0005929">
    <property type="term" value="C:cilium"/>
    <property type="evidence" value="ECO:0007669"/>
    <property type="project" value="UniProtKB-ARBA"/>
</dbReference>